<dbReference type="PANTHER" id="PTHR33067:SF9">
    <property type="entry name" value="RNA-DIRECTED DNA POLYMERASE"/>
    <property type="match status" value="1"/>
</dbReference>
<reference evidence="1 2" key="1">
    <citation type="submission" date="2023-10" db="EMBL/GenBank/DDBJ databases">
        <title>Genome-Wide Identification Analysis in wild type Solanum Pinnatisectum Reveals Some Genes Defensing Phytophthora Infestans.</title>
        <authorList>
            <person name="Sun C."/>
        </authorList>
    </citation>
    <scope>NUCLEOTIDE SEQUENCE [LARGE SCALE GENOMIC DNA]</scope>
    <source>
        <strain evidence="1">LQN</strain>
        <tissue evidence="1">Leaf</tissue>
    </source>
</reference>
<keyword evidence="2" id="KW-1185">Reference proteome</keyword>
<gene>
    <name evidence="1" type="ORF">R3W88_026553</name>
</gene>
<accession>A0AAV9LDQ3</accession>
<dbReference type="InterPro" id="IPR021109">
    <property type="entry name" value="Peptidase_aspartic_dom_sf"/>
</dbReference>
<dbReference type="Proteomes" id="UP001311915">
    <property type="component" value="Unassembled WGS sequence"/>
</dbReference>
<protein>
    <submittedName>
        <fullName evidence="1">Uncharacterized protein</fullName>
    </submittedName>
</protein>
<dbReference type="EMBL" id="JAWPEI010000006">
    <property type="protein sequence ID" value="KAK4723774.1"/>
    <property type="molecule type" value="Genomic_DNA"/>
</dbReference>
<sequence>MKANFSSLNNKVNSYADAIKVLEGQLTLLSAQLKPKITMEDDDRVLAVVTRSGKVAIGDMTGNEEAQMHEEDKGMEEEETTIHQSIAKEPQKDVEKHNPIPKVMQPLPKISPPFPQHLKKKNEDEKFKKFLSMFKTLSINLPLVEALLEMPGYAKFMKELVTKKRILDFETIEVSHSCSAIMTKELIKMREDPGVFTIPCTISMLQFAKAHCDLGESINLMPCAIYKQLGFGEPKATTVRLLMADRSIKHPVGILYDILVKVDRFIFLDDFVILDCEIDAEIPIILGRPFLETGRALVDVESGELKFWVNEDEVTFIVCMSMKHPSDIHVVSTVDVIVEAVASVSHLMCMSEPLEAVLANYDEFEIQGYEEVVATLSSLGWGGGYSKTPLKLDIDLKNQESPPEKPSTEEPPNLELKVLPSHLRYAFLGQNNTLPVIIATGLLEC</sequence>
<evidence type="ECO:0000313" key="2">
    <source>
        <dbReference type="Proteomes" id="UP001311915"/>
    </source>
</evidence>
<dbReference type="Gene3D" id="2.40.70.10">
    <property type="entry name" value="Acid Proteases"/>
    <property type="match status" value="1"/>
</dbReference>
<dbReference type="AlphaFoldDB" id="A0AAV9LDQ3"/>
<evidence type="ECO:0000313" key="1">
    <source>
        <dbReference type="EMBL" id="KAK4723774.1"/>
    </source>
</evidence>
<dbReference type="CDD" id="cd00303">
    <property type="entry name" value="retropepsin_like"/>
    <property type="match status" value="1"/>
</dbReference>
<organism evidence="1 2">
    <name type="scientific">Solanum pinnatisectum</name>
    <name type="common">tansyleaf nightshade</name>
    <dbReference type="NCBI Taxonomy" id="50273"/>
    <lineage>
        <taxon>Eukaryota</taxon>
        <taxon>Viridiplantae</taxon>
        <taxon>Streptophyta</taxon>
        <taxon>Embryophyta</taxon>
        <taxon>Tracheophyta</taxon>
        <taxon>Spermatophyta</taxon>
        <taxon>Magnoliopsida</taxon>
        <taxon>eudicotyledons</taxon>
        <taxon>Gunneridae</taxon>
        <taxon>Pentapetalae</taxon>
        <taxon>asterids</taxon>
        <taxon>lamiids</taxon>
        <taxon>Solanales</taxon>
        <taxon>Solanaceae</taxon>
        <taxon>Solanoideae</taxon>
        <taxon>Solaneae</taxon>
        <taxon>Solanum</taxon>
    </lineage>
</organism>
<proteinExistence type="predicted"/>
<comment type="caution">
    <text evidence="1">The sequence shown here is derived from an EMBL/GenBank/DDBJ whole genome shotgun (WGS) entry which is preliminary data.</text>
</comment>
<dbReference type="PANTHER" id="PTHR33067">
    <property type="entry name" value="RNA-DIRECTED DNA POLYMERASE-RELATED"/>
    <property type="match status" value="1"/>
</dbReference>
<name>A0AAV9LDQ3_9SOLN</name>